<accession>A0A183EL09</accession>
<dbReference type="Pfam" id="PF00664">
    <property type="entry name" value="ABC_membrane"/>
    <property type="match status" value="1"/>
</dbReference>
<dbReference type="GO" id="GO:0005524">
    <property type="term" value="F:ATP binding"/>
    <property type="evidence" value="ECO:0007669"/>
    <property type="project" value="InterPro"/>
</dbReference>
<keyword evidence="1" id="KW-0812">Transmembrane</keyword>
<dbReference type="InterPro" id="IPR011527">
    <property type="entry name" value="ABC1_TM_dom"/>
</dbReference>
<dbReference type="GO" id="GO:0016020">
    <property type="term" value="C:membrane"/>
    <property type="evidence" value="ECO:0007669"/>
    <property type="project" value="InterPro"/>
</dbReference>
<dbReference type="AlphaFoldDB" id="A0A183EL09"/>
<protein>
    <submittedName>
        <fullName evidence="5">ABC transmembrane type-1 domain-containing protein</fullName>
    </submittedName>
</protein>
<keyword evidence="3" id="KW-0472">Membrane</keyword>
<sequence length="175" mass="19386">LGAHKRLGKSYTVLSTNRAKLALPVMSKKRSGMDTPFKTNIMEIALASNEEVAQQVFITAAVYTALIIIKTMFEAVGRLFIALYGHGFCGYMRSEMFRRVLRHGAAYFDEEANTPGRLAHKLISDTTTLNRVSLLIEINNSKCKPAHSFKPGTQIIATGGHITPLIVHHLFAELQ</sequence>
<evidence type="ECO:0000256" key="3">
    <source>
        <dbReference type="ARBA" id="ARBA00023136"/>
    </source>
</evidence>
<evidence type="ECO:0000256" key="2">
    <source>
        <dbReference type="ARBA" id="ARBA00022989"/>
    </source>
</evidence>
<organism evidence="5">
    <name type="scientific">Gongylonema pulchrum</name>
    <dbReference type="NCBI Taxonomy" id="637853"/>
    <lineage>
        <taxon>Eukaryota</taxon>
        <taxon>Metazoa</taxon>
        <taxon>Ecdysozoa</taxon>
        <taxon>Nematoda</taxon>
        <taxon>Chromadorea</taxon>
        <taxon>Rhabditida</taxon>
        <taxon>Spirurina</taxon>
        <taxon>Spiruromorpha</taxon>
        <taxon>Spiruroidea</taxon>
        <taxon>Gongylonematidae</taxon>
        <taxon>Gongylonema</taxon>
    </lineage>
</organism>
<proteinExistence type="predicted"/>
<feature type="domain" description="ABC transmembrane type-1" evidence="4">
    <location>
        <begin position="60"/>
        <end position="132"/>
    </location>
</feature>
<dbReference type="Gene3D" id="1.20.1560.10">
    <property type="entry name" value="ABC transporter type 1, transmembrane domain"/>
    <property type="match status" value="1"/>
</dbReference>
<reference evidence="5" key="1">
    <citation type="submission" date="2016-06" db="UniProtKB">
        <authorList>
            <consortium name="WormBaseParasite"/>
        </authorList>
    </citation>
    <scope>IDENTIFICATION</scope>
</reference>
<keyword evidence="2" id="KW-1133">Transmembrane helix</keyword>
<evidence type="ECO:0000313" key="5">
    <source>
        <dbReference type="WBParaSite" id="GPUH_0002167701-mRNA-1"/>
    </source>
</evidence>
<dbReference type="PROSITE" id="PS50929">
    <property type="entry name" value="ABC_TM1F"/>
    <property type="match status" value="1"/>
</dbReference>
<dbReference type="WBParaSite" id="GPUH_0002167701-mRNA-1">
    <property type="protein sequence ID" value="GPUH_0002167701-mRNA-1"/>
    <property type="gene ID" value="GPUH_0002167701"/>
</dbReference>
<dbReference type="InterPro" id="IPR036640">
    <property type="entry name" value="ABC1_TM_sf"/>
</dbReference>
<evidence type="ECO:0000256" key="1">
    <source>
        <dbReference type="ARBA" id="ARBA00022692"/>
    </source>
</evidence>
<dbReference type="SUPFAM" id="SSF90123">
    <property type="entry name" value="ABC transporter transmembrane region"/>
    <property type="match status" value="1"/>
</dbReference>
<name>A0A183EL09_9BILA</name>
<evidence type="ECO:0000259" key="4">
    <source>
        <dbReference type="PROSITE" id="PS50929"/>
    </source>
</evidence>
<dbReference type="GO" id="GO:0140359">
    <property type="term" value="F:ABC-type transporter activity"/>
    <property type="evidence" value="ECO:0007669"/>
    <property type="project" value="InterPro"/>
</dbReference>